<gene>
    <name evidence="1" type="ORF">BON30_40410</name>
</gene>
<dbReference type="RefSeq" id="WP_071903918.1">
    <property type="nucleotide sequence ID" value="NZ_MPIN01000016.1"/>
</dbReference>
<dbReference type="OrthoDB" id="5379506at2"/>
<dbReference type="EMBL" id="MPIN01000016">
    <property type="protein sequence ID" value="OJH34860.1"/>
    <property type="molecule type" value="Genomic_DNA"/>
</dbReference>
<evidence type="ECO:0000313" key="2">
    <source>
        <dbReference type="Proteomes" id="UP000182229"/>
    </source>
</evidence>
<organism evidence="1 2">
    <name type="scientific">Cystobacter ferrugineus</name>
    <dbReference type="NCBI Taxonomy" id="83449"/>
    <lineage>
        <taxon>Bacteria</taxon>
        <taxon>Pseudomonadati</taxon>
        <taxon>Myxococcota</taxon>
        <taxon>Myxococcia</taxon>
        <taxon>Myxococcales</taxon>
        <taxon>Cystobacterineae</taxon>
        <taxon>Archangiaceae</taxon>
        <taxon>Cystobacter</taxon>
    </lineage>
</organism>
<sequence length="543" mass="61953">MSAKELEKVHSTSSVRIHHWQHYYPTEQKLLEAVLGEAAADSICQKIIARFREQFDHDLLAGDSTTRGLWLDVVKEWGSSMTGNLERSPSLRYMLPSEQAAMWRQNAKIQESNAEWLDGMAEEDQPTRAFRDQVRVFQNITVAARAIAGEVACAVTKRLEKLFALRLCRSRELLDRQAALIELGARAQQNELGQAIEEDEVFAKSAQYCSYYLPPMARIRSSRGYKSLFFRLTNMAIGKRVLVTDEPVDKEEQRAIEECIAIFRLLPPVIRCAIIINDTKRVNNQVDHVSPKTFSRVIEKEGGGFSVLHEGRPSKYVPQIHAMINKWNQDEYSDAVITYRTQLCPLWGGTSGHMHGLMHYWHTACSAPQGTPQVIACSMFALWRLYYDKRITPVHTITETFEATFNQDGVVWPNWSGFVWQPSREESAWSVVSRCEINGGHNAVDPIKLMNSLILWAWPAQRFTFGYSLLKQLIDSERKALLDQHYVVPQWSHDTSTNSGTNVKQFVPKGHEWRQPSSTGNVVPPFPLVGERRGISPWGRNDH</sequence>
<proteinExistence type="predicted"/>
<evidence type="ECO:0000313" key="1">
    <source>
        <dbReference type="EMBL" id="OJH34860.1"/>
    </source>
</evidence>
<dbReference type="AlphaFoldDB" id="A0A1L9AXY6"/>
<reference evidence="2" key="1">
    <citation type="submission" date="2016-11" db="EMBL/GenBank/DDBJ databases">
        <authorList>
            <person name="Shukria A."/>
            <person name="Stevens D.C."/>
        </authorList>
    </citation>
    <scope>NUCLEOTIDE SEQUENCE [LARGE SCALE GENOMIC DNA]</scope>
    <source>
        <strain evidence="2">Cbfe23</strain>
    </source>
</reference>
<name>A0A1L9AXY6_9BACT</name>
<reference evidence="1 2" key="2">
    <citation type="submission" date="2016-12" db="EMBL/GenBank/DDBJ databases">
        <title>Draft Genome Sequence of Cystobacter ferrugineus Strain Cbfe23.</title>
        <authorList>
            <person name="Akbar S."/>
            <person name="Dowd S.E."/>
            <person name="Stevens D.C."/>
        </authorList>
    </citation>
    <scope>NUCLEOTIDE SEQUENCE [LARGE SCALE GENOMIC DNA]</scope>
    <source>
        <strain evidence="1 2">Cbfe23</strain>
    </source>
</reference>
<dbReference type="Proteomes" id="UP000182229">
    <property type="component" value="Unassembled WGS sequence"/>
</dbReference>
<protein>
    <submittedName>
        <fullName evidence="1">Uncharacterized protein</fullName>
    </submittedName>
</protein>
<keyword evidence="2" id="KW-1185">Reference proteome</keyword>
<accession>A0A1L9AXY6</accession>
<comment type="caution">
    <text evidence="1">The sequence shown here is derived from an EMBL/GenBank/DDBJ whole genome shotgun (WGS) entry which is preliminary data.</text>
</comment>